<dbReference type="Proteomes" id="UP000595140">
    <property type="component" value="Unassembled WGS sequence"/>
</dbReference>
<proteinExistence type="predicted"/>
<keyword evidence="3" id="KW-1185">Reference proteome</keyword>
<dbReference type="OrthoDB" id="1329310at2759"/>
<dbReference type="EMBL" id="OOIL02001745">
    <property type="protein sequence ID" value="VFQ77934.1"/>
    <property type="molecule type" value="Genomic_DNA"/>
</dbReference>
<dbReference type="AlphaFoldDB" id="A0A484LNV2"/>
<feature type="region of interest" description="Disordered" evidence="1">
    <location>
        <begin position="182"/>
        <end position="213"/>
    </location>
</feature>
<name>A0A484LNV2_9ASTE</name>
<evidence type="ECO:0000313" key="2">
    <source>
        <dbReference type="EMBL" id="VFQ77934.1"/>
    </source>
</evidence>
<reference evidence="2 3" key="1">
    <citation type="submission" date="2018-04" db="EMBL/GenBank/DDBJ databases">
        <authorList>
            <person name="Vogel A."/>
        </authorList>
    </citation>
    <scope>NUCLEOTIDE SEQUENCE [LARGE SCALE GENOMIC DNA]</scope>
</reference>
<feature type="compositionally biased region" description="Basic and acidic residues" evidence="1">
    <location>
        <begin position="182"/>
        <end position="192"/>
    </location>
</feature>
<organism evidence="2 3">
    <name type="scientific">Cuscuta campestris</name>
    <dbReference type="NCBI Taxonomy" id="132261"/>
    <lineage>
        <taxon>Eukaryota</taxon>
        <taxon>Viridiplantae</taxon>
        <taxon>Streptophyta</taxon>
        <taxon>Embryophyta</taxon>
        <taxon>Tracheophyta</taxon>
        <taxon>Spermatophyta</taxon>
        <taxon>Magnoliopsida</taxon>
        <taxon>eudicotyledons</taxon>
        <taxon>Gunneridae</taxon>
        <taxon>Pentapetalae</taxon>
        <taxon>asterids</taxon>
        <taxon>lamiids</taxon>
        <taxon>Solanales</taxon>
        <taxon>Convolvulaceae</taxon>
        <taxon>Cuscuteae</taxon>
        <taxon>Cuscuta</taxon>
        <taxon>Cuscuta subgen. Grammica</taxon>
        <taxon>Cuscuta sect. Cleistogrammica</taxon>
    </lineage>
</organism>
<accession>A0A484LNV2</accession>
<sequence length="359" mass="40424">MMNEGGVFHPWRRQQLTWESYTRGDRSNHRNKSARWSGNQLWGRDKQPCRVVARYTGLLSISIESKFFDFQSSDSISVTETKRGKSHTVSFSRGTALWLSECLNHPPIAKDGWSISRFEGQYTTSFLWDSNRFGSFVRLRSGIPGNSKQVFIPVGLDSEGIELFVQTLKEIAKTPEDYRFGLSEPKEREQGGHEFASLKAGENTGTSGSKDDEECTMIRDRTNDEDTTRQLSISSELLNLDIETMETASQVLASKGKPSFKPEAQPNQACINLLEQVITDNFNLFQESLGQKQFLTALKEGQVLNFSGQAIRMTRESIKSFEVIDIAEVEGTKYPVFLAYAKEDMDAVFASLGGLQSFL</sequence>
<evidence type="ECO:0000313" key="3">
    <source>
        <dbReference type="Proteomes" id="UP000595140"/>
    </source>
</evidence>
<gene>
    <name evidence="2" type="ORF">CCAM_LOCUS19710</name>
</gene>
<evidence type="ECO:0000256" key="1">
    <source>
        <dbReference type="SAM" id="MobiDB-lite"/>
    </source>
</evidence>
<protein>
    <submittedName>
        <fullName evidence="2">Uncharacterized protein</fullName>
    </submittedName>
</protein>